<evidence type="ECO:0000256" key="5">
    <source>
        <dbReference type="SAM" id="Phobius"/>
    </source>
</evidence>
<dbReference type="EMBL" id="JADBGI010000006">
    <property type="protein sequence ID" value="MBE2998804.1"/>
    <property type="molecule type" value="Genomic_DNA"/>
</dbReference>
<gene>
    <name evidence="6" type="ORF">IDM40_08820</name>
</gene>
<dbReference type="Pfam" id="PF13564">
    <property type="entry name" value="DoxX_2"/>
    <property type="match status" value="1"/>
</dbReference>
<evidence type="ECO:0000256" key="4">
    <source>
        <dbReference type="ARBA" id="ARBA00023136"/>
    </source>
</evidence>
<comment type="caution">
    <text evidence="6">The sequence shown here is derived from an EMBL/GenBank/DDBJ whole genome shotgun (WGS) entry which is preliminary data.</text>
</comment>
<proteinExistence type="predicted"/>
<feature type="transmembrane region" description="Helical" evidence="5">
    <location>
        <begin position="102"/>
        <end position="119"/>
    </location>
</feature>
<reference evidence="6 7" key="1">
    <citation type="submission" date="2020-09" db="EMBL/GenBank/DDBJ databases">
        <title>Diversity and distribution of actinomycetes associated with coral in the coast of Hainan.</title>
        <authorList>
            <person name="Li F."/>
        </authorList>
    </citation>
    <scope>NUCLEOTIDE SEQUENCE [LARGE SCALE GENOMIC DNA]</scope>
    <source>
        <strain evidence="6 7">HNM0947</strain>
    </source>
</reference>
<accession>A0ABR9P4P9</accession>
<keyword evidence="4 5" id="KW-0472">Membrane</keyword>
<dbReference type="RefSeq" id="WP_193121439.1">
    <property type="nucleotide sequence ID" value="NZ_JADBGI010000006.1"/>
</dbReference>
<evidence type="ECO:0000313" key="6">
    <source>
        <dbReference type="EMBL" id="MBE2998804.1"/>
    </source>
</evidence>
<evidence type="ECO:0000256" key="2">
    <source>
        <dbReference type="ARBA" id="ARBA00022692"/>
    </source>
</evidence>
<evidence type="ECO:0000256" key="1">
    <source>
        <dbReference type="ARBA" id="ARBA00004141"/>
    </source>
</evidence>
<dbReference type="InterPro" id="IPR032808">
    <property type="entry name" value="DoxX"/>
</dbReference>
<organism evidence="6 7">
    <name type="scientific">Nocardiopsis coralli</name>
    <dbReference type="NCBI Taxonomy" id="2772213"/>
    <lineage>
        <taxon>Bacteria</taxon>
        <taxon>Bacillati</taxon>
        <taxon>Actinomycetota</taxon>
        <taxon>Actinomycetes</taxon>
        <taxon>Streptosporangiales</taxon>
        <taxon>Nocardiopsidaceae</taxon>
        <taxon>Nocardiopsis</taxon>
    </lineage>
</organism>
<keyword evidence="7" id="KW-1185">Reference proteome</keyword>
<comment type="subcellular location">
    <subcellularLocation>
        <location evidence="1">Membrane</location>
        <topology evidence="1">Multi-pass membrane protein</topology>
    </subcellularLocation>
</comment>
<evidence type="ECO:0000313" key="7">
    <source>
        <dbReference type="Proteomes" id="UP000806528"/>
    </source>
</evidence>
<feature type="transmembrane region" description="Helical" evidence="5">
    <location>
        <begin position="77"/>
        <end position="96"/>
    </location>
</feature>
<name>A0ABR9P4P9_9ACTN</name>
<evidence type="ECO:0000256" key="3">
    <source>
        <dbReference type="ARBA" id="ARBA00022989"/>
    </source>
</evidence>
<dbReference type="Proteomes" id="UP000806528">
    <property type="component" value="Unassembled WGS sequence"/>
</dbReference>
<keyword evidence="2 5" id="KW-0812">Transmembrane</keyword>
<protein>
    <submittedName>
        <fullName evidence="6">DoxX family protein</fullName>
    </submittedName>
</protein>
<sequence length="133" mass="13906">MPQDRPSRARSLTVISWVLQALGAAVFFLVGAGKLLAWPDHVATFEQIGAGQWLRYAVGAAEVVGAAMLLAPRTAGLAALGLSVVVAGAALTHVFLLMDSGWVFPLVLTAAMAAVAWIRRPETLALMGRGTVL</sequence>
<feature type="transmembrane region" description="Helical" evidence="5">
    <location>
        <begin position="53"/>
        <end position="70"/>
    </location>
</feature>
<keyword evidence="3 5" id="KW-1133">Transmembrane helix</keyword>
<feature type="transmembrane region" description="Helical" evidence="5">
    <location>
        <begin position="12"/>
        <end position="33"/>
    </location>
</feature>